<protein>
    <submittedName>
        <fullName evidence="4">Type IV secretion system protein VirB9</fullName>
    </submittedName>
</protein>
<feature type="signal peptide" evidence="3">
    <location>
        <begin position="1"/>
        <end position="23"/>
    </location>
</feature>
<dbReference type="InterPro" id="IPR010258">
    <property type="entry name" value="Conjugal_tfr_TrbG/VirB9/CagX"/>
</dbReference>
<evidence type="ECO:0000313" key="4">
    <source>
        <dbReference type="EMBL" id="MBB6507473.1"/>
    </source>
</evidence>
<comment type="similarity">
    <text evidence="1">Belongs to the TrbG/VirB9 family.</text>
</comment>
<evidence type="ECO:0000256" key="3">
    <source>
        <dbReference type="SAM" id="SignalP"/>
    </source>
</evidence>
<gene>
    <name evidence="4" type="ORF">F4695_000805</name>
</gene>
<organism evidence="4 5">
    <name type="scientific">Rhizobium soli</name>
    <dbReference type="NCBI Taxonomy" id="424798"/>
    <lineage>
        <taxon>Bacteria</taxon>
        <taxon>Pseudomonadati</taxon>
        <taxon>Pseudomonadota</taxon>
        <taxon>Alphaproteobacteria</taxon>
        <taxon>Hyphomicrobiales</taxon>
        <taxon>Rhizobiaceae</taxon>
        <taxon>Rhizobium/Agrobacterium group</taxon>
        <taxon>Rhizobium</taxon>
    </lineage>
</organism>
<dbReference type="Proteomes" id="UP000585437">
    <property type="component" value="Unassembled WGS sequence"/>
</dbReference>
<feature type="chain" id="PRO_5031355453" evidence="3">
    <location>
        <begin position="24"/>
        <end position="258"/>
    </location>
</feature>
<comment type="caution">
    <text evidence="4">The sequence shown here is derived from an EMBL/GenBank/DDBJ whole genome shotgun (WGS) entry which is preliminary data.</text>
</comment>
<evidence type="ECO:0000256" key="2">
    <source>
        <dbReference type="ARBA" id="ARBA00022729"/>
    </source>
</evidence>
<dbReference type="AlphaFoldDB" id="A0A7X0JH52"/>
<proteinExistence type="inferred from homology"/>
<accession>A0A7X0JH52</accession>
<dbReference type="InterPro" id="IPR033645">
    <property type="entry name" value="VirB9/CagX/TrbG_C"/>
</dbReference>
<dbReference type="Gene3D" id="2.60.40.2500">
    <property type="match status" value="1"/>
</dbReference>
<dbReference type="Pfam" id="PF03524">
    <property type="entry name" value="CagX"/>
    <property type="match status" value="1"/>
</dbReference>
<keyword evidence="2 3" id="KW-0732">Signal</keyword>
<name>A0A7X0JH52_9HYPH</name>
<evidence type="ECO:0000256" key="1">
    <source>
        <dbReference type="ARBA" id="ARBA00006135"/>
    </source>
</evidence>
<dbReference type="EMBL" id="JACHBU010000002">
    <property type="protein sequence ID" value="MBB6507473.1"/>
    <property type="molecule type" value="Genomic_DNA"/>
</dbReference>
<evidence type="ECO:0000313" key="5">
    <source>
        <dbReference type="Proteomes" id="UP000585437"/>
    </source>
</evidence>
<reference evidence="4 5" key="1">
    <citation type="submission" date="2020-08" db="EMBL/GenBank/DDBJ databases">
        <title>The Agave Microbiome: Exploring the role of microbial communities in plant adaptations to desert environments.</title>
        <authorList>
            <person name="Partida-Martinez L.P."/>
        </authorList>
    </citation>
    <scope>NUCLEOTIDE SEQUENCE [LARGE SCALE GENOMIC DNA]</scope>
    <source>
        <strain evidence="4 5">AS3.12</strain>
    </source>
</reference>
<dbReference type="CDD" id="cd06911">
    <property type="entry name" value="VirB9_CagX_TrbG"/>
    <property type="match status" value="1"/>
</dbReference>
<keyword evidence="5" id="KW-1185">Reference proteome</keyword>
<dbReference type="InterPro" id="IPR038161">
    <property type="entry name" value="VirB9/CagX/TrbG_C_sf"/>
</dbReference>
<dbReference type="RefSeq" id="WP_184653930.1">
    <property type="nucleotide sequence ID" value="NZ_JACHBU010000002.1"/>
</dbReference>
<sequence>MRPAAAIFLCCVWSLLAVSAVEAKDPRIRYVTFDDDNVTTVQAGLGVSTMIQFGSDEIIQTVSAGDTKAWSIVPKKDSAIMFIKPLLERAQTNVNVVTSKRTYSLLLAVSDNPKVMTAFQVRFRYPDEEIGAHMLAQAKENISSPSLKVLNPYGLNYDYVFRGDGGMKPTTVFDDGAKMFLQFDGDIPAVFVVESDGRESFVNTRTEGNYIVVDKVAAQFTLRAGQRTLCLYNRRASPSAGLSAAAPRTASQPRGSDH</sequence>